<dbReference type="InterPro" id="IPR011010">
    <property type="entry name" value="DNA_brk_join_enz"/>
</dbReference>
<dbReference type="Pfam" id="PF00589">
    <property type="entry name" value="Phage_integrase"/>
    <property type="match status" value="1"/>
</dbReference>
<dbReference type="Gene3D" id="1.10.443.10">
    <property type="entry name" value="Intergrase catalytic core"/>
    <property type="match status" value="1"/>
</dbReference>
<dbReference type="InterPro" id="IPR013762">
    <property type="entry name" value="Integrase-like_cat_sf"/>
</dbReference>
<organism evidence="3">
    <name type="scientific">marine sediment metagenome</name>
    <dbReference type="NCBI Taxonomy" id="412755"/>
    <lineage>
        <taxon>unclassified sequences</taxon>
        <taxon>metagenomes</taxon>
        <taxon>ecological metagenomes</taxon>
    </lineage>
</organism>
<dbReference type="EMBL" id="LAZR01001890">
    <property type="protein sequence ID" value="KKN37492.1"/>
    <property type="molecule type" value="Genomic_DNA"/>
</dbReference>
<dbReference type="GO" id="GO:0003677">
    <property type="term" value="F:DNA binding"/>
    <property type="evidence" value="ECO:0007669"/>
    <property type="project" value="InterPro"/>
</dbReference>
<dbReference type="CDD" id="cd00397">
    <property type="entry name" value="DNA_BRE_C"/>
    <property type="match status" value="1"/>
</dbReference>
<dbReference type="PANTHER" id="PTHR30349:SF64">
    <property type="entry name" value="PROPHAGE INTEGRASE INTD-RELATED"/>
    <property type="match status" value="1"/>
</dbReference>
<proteinExistence type="predicted"/>
<protein>
    <recommendedName>
        <fullName evidence="2">Tyr recombinase domain-containing protein</fullName>
    </recommendedName>
</protein>
<dbReference type="InterPro" id="IPR002104">
    <property type="entry name" value="Integrase_catalytic"/>
</dbReference>
<reference evidence="3" key="1">
    <citation type="journal article" date="2015" name="Nature">
        <title>Complex archaea that bridge the gap between prokaryotes and eukaryotes.</title>
        <authorList>
            <person name="Spang A."/>
            <person name="Saw J.H."/>
            <person name="Jorgensen S.L."/>
            <person name="Zaremba-Niedzwiedzka K."/>
            <person name="Martijn J."/>
            <person name="Lind A.E."/>
            <person name="van Eijk R."/>
            <person name="Schleper C."/>
            <person name="Guy L."/>
            <person name="Ettema T.J."/>
        </authorList>
    </citation>
    <scope>NUCLEOTIDE SEQUENCE</scope>
</reference>
<evidence type="ECO:0000256" key="1">
    <source>
        <dbReference type="ARBA" id="ARBA00023172"/>
    </source>
</evidence>
<evidence type="ECO:0000259" key="2">
    <source>
        <dbReference type="PROSITE" id="PS51898"/>
    </source>
</evidence>
<dbReference type="AlphaFoldDB" id="A0A0F9QKE7"/>
<comment type="caution">
    <text evidence="3">The sequence shown here is derived from an EMBL/GenBank/DDBJ whole genome shotgun (WGS) entry which is preliminary data.</text>
</comment>
<dbReference type="PANTHER" id="PTHR30349">
    <property type="entry name" value="PHAGE INTEGRASE-RELATED"/>
    <property type="match status" value="1"/>
</dbReference>
<dbReference type="GO" id="GO:0006310">
    <property type="term" value="P:DNA recombination"/>
    <property type="evidence" value="ECO:0007669"/>
    <property type="project" value="UniProtKB-KW"/>
</dbReference>
<dbReference type="PROSITE" id="PS51898">
    <property type="entry name" value="TYR_RECOMBINASE"/>
    <property type="match status" value="1"/>
</dbReference>
<evidence type="ECO:0000313" key="3">
    <source>
        <dbReference type="EMBL" id="KKN37492.1"/>
    </source>
</evidence>
<dbReference type="SUPFAM" id="SSF56349">
    <property type="entry name" value="DNA breaking-rejoining enzymes"/>
    <property type="match status" value="1"/>
</dbReference>
<dbReference type="GO" id="GO:0015074">
    <property type="term" value="P:DNA integration"/>
    <property type="evidence" value="ECO:0007669"/>
    <property type="project" value="InterPro"/>
</dbReference>
<gene>
    <name evidence="3" type="ORF">LCGC14_0762880</name>
</gene>
<dbReference type="InterPro" id="IPR050090">
    <property type="entry name" value="Tyrosine_recombinase_XerCD"/>
</dbReference>
<sequence>MAEMRIFDGEGNRLYCTREEIALFLKKAREKDSDLRTFAETLVYTGCRISEGLSLTPKGVQRESCQITFNSLKKRRGDLYRTVPVPETFIDTLTVAHKIVERQKTKAKAELHIWTWSRQYAFKLIKELMVDAGIPEGKHRSPKGLRHAFGVNAVVKGVQLNMIMKWMGHADISTTAIYADAIGKEEAEIAKKMWD</sequence>
<feature type="domain" description="Tyr recombinase" evidence="2">
    <location>
        <begin position="11"/>
        <end position="191"/>
    </location>
</feature>
<keyword evidence="1" id="KW-0233">DNA recombination</keyword>
<name>A0A0F9QKE7_9ZZZZ</name>
<accession>A0A0F9QKE7</accession>